<dbReference type="Proteomes" id="UP000217790">
    <property type="component" value="Unassembled WGS sequence"/>
</dbReference>
<dbReference type="EMBL" id="KZ293682">
    <property type="protein sequence ID" value="PBK86725.1"/>
    <property type="molecule type" value="Genomic_DNA"/>
</dbReference>
<dbReference type="InParanoid" id="A0A2H3CUM9"/>
<evidence type="ECO:0000313" key="1">
    <source>
        <dbReference type="EMBL" id="PBK86725.1"/>
    </source>
</evidence>
<accession>A0A2H3CUM9</accession>
<dbReference type="AlphaFoldDB" id="A0A2H3CUM9"/>
<sequence>MAQADIDVSIDACCPSRASAGIFTLVALRRRRGILVYASTERDEKRMRKCGADPATQYSHAAIMLTSESVTLQPKHPYGCKVLNGGRDTVRSIHGRHTAEDIPPWLIGHGSISSRKECRRTLLEEEASTRMSSVFERRRLILTLSMALLLRLPDKPALKIEERSTLVFALLRDDFEFDTGVCNSCGAGDTGETSLRGPFFVYVRCQGSAVTSYGEGSANGNIYGESLGYPALGSGQPNLCYDAQESTLLWGDPPSMPGMGTASARSRTAFSIENRPRWLRVEDTAIFGRESGHGEYAWNERCQ</sequence>
<gene>
    <name evidence="1" type="ORF">ARMGADRAFT_1123748</name>
</gene>
<keyword evidence="2" id="KW-1185">Reference proteome</keyword>
<proteinExistence type="predicted"/>
<name>A0A2H3CUM9_ARMGA</name>
<organism evidence="1 2">
    <name type="scientific">Armillaria gallica</name>
    <name type="common">Bulbous honey fungus</name>
    <name type="synonym">Armillaria bulbosa</name>
    <dbReference type="NCBI Taxonomy" id="47427"/>
    <lineage>
        <taxon>Eukaryota</taxon>
        <taxon>Fungi</taxon>
        <taxon>Dikarya</taxon>
        <taxon>Basidiomycota</taxon>
        <taxon>Agaricomycotina</taxon>
        <taxon>Agaricomycetes</taxon>
        <taxon>Agaricomycetidae</taxon>
        <taxon>Agaricales</taxon>
        <taxon>Marasmiineae</taxon>
        <taxon>Physalacriaceae</taxon>
        <taxon>Armillaria</taxon>
    </lineage>
</organism>
<evidence type="ECO:0000313" key="2">
    <source>
        <dbReference type="Proteomes" id="UP000217790"/>
    </source>
</evidence>
<reference evidence="2" key="1">
    <citation type="journal article" date="2017" name="Nat. Ecol. Evol.">
        <title>Genome expansion and lineage-specific genetic innovations in the forest pathogenic fungi Armillaria.</title>
        <authorList>
            <person name="Sipos G."/>
            <person name="Prasanna A.N."/>
            <person name="Walter M.C."/>
            <person name="O'Connor E."/>
            <person name="Balint B."/>
            <person name="Krizsan K."/>
            <person name="Kiss B."/>
            <person name="Hess J."/>
            <person name="Varga T."/>
            <person name="Slot J."/>
            <person name="Riley R."/>
            <person name="Boka B."/>
            <person name="Rigling D."/>
            <person name="Barry K."/>
            <person name="Lee J."/>
            <person name="Mihaltcheva S."/>
            <person name="LaButti K."/>
            <person name="Lipzen A."/>
            <person name="Waldron R."/>
            <person name="Moloney N.M."/>
            <person name="Sperisen C."/>
            <person name="Kredics L."/>
            <person name="Vagvoelgyi C."/>
            <person name="Patrignani A."/>
            <person name="Fitzpatrick D."/>
            <person name="Nagy I."/>
            <person name="Doyle S."/>
            <person name="Anderson J.B."/>
            <person name="Grigoriev I.V."/>
            <person name="Gueldener U."/>
            <person name="Muensterkoetter M."/>
            <person name="Nagy L.G."/>
        </authorList>
    </citation>
    <scope>NUCLEOTIDE SEQUENCE [LARGE SCALE GENOMIC DNA]</scope>
    <source>
        <strain evidence="2">Ar21-2</strain>
    </source>
</reference>
<protein>
    <submittedName>
        <fullName evidence="1">Uncharacterized protein</fullName>
    </submittedName>
</protein>